<dbReference type="EMBL" id="OC855269">
    <property type="protein sequence ID" value="CAD7621635.1"/>
    <property type="molecule type" value="Genomic_DNA"/>
</dbReference>
<gene>
    <name evidence="2" type="ORF">OSB1V03_LOCUS2106</name>
</gene>
<evidence type="ECO:0000256" key="1">
    <source>
        <dbReference type="ARBA" id="ARBA00023002"/>
    </source>
</evidence>
<dbReference type="SUPFAM" id="SSF51735">
    <property type="entry name" value="NAD(P)-binding Rossmann-fold domains"/>
    <property type="match status" value="1"/>
</dbReference>
<dbReference type="OrthoDB" id="6482966at2759"/>
<organism evidence="2">
    <name type="scientific">Medioppia subpectinata</name>
    <dbReference type="NCBI Taxonomy" id="1979941"/>
    <lineage>
        <taxon>Eukaryota</taxon>
        <taxon>Metazoa</taxon>
        <taxon>Ecdysozoa</taxon>
        <taxon>Arthropoda</taxon>
        <taxon>Chelicerata</taxon>
        <taxon>Arachnida</taxon>
        <taxon>Acari</taxon>
        <taxon>Acariformes</taxon>
        <taxon>Sarcoptiformes</taxon>
        <taxon>Oribatida</taxon>
        <taxon>Brachypylina</taxon>
        <taxon>Oppioidea</taxon>
        <taxon>Oppiidae</taxon>
        <taxon>Medioppia</taxon>
    </lineage>
</organism>
<name>A0A7R9KGD0_9ACAR</name>
<proteinExistence type="predicted"/>
<sequence length="157" mass="17609">MRVSPKARVINVAAGGYGLGKVNFTNINLRNGVYNRLDGYNNSKLCQVLFNRELARRLNNIHINTYSLNPGAIDTDIKRHTVNSSFISRLVLMSPELGSQTTLYCALENALDNESGFHYDNCRRVKHMAPNGTDNAVAGKLWDLSVQLVQLEPEFRI</sequence>
<keyword evidence="1" id="KW-0560">Oxidoreductase</keyword>
<evidence type="ECO:0000313" key="3">
    <source>
        <dbReference type="Proteomes" id="UP000759131"/>
    </source>
</evidence>
<dbReference type="InterPro" id="IPR036291">
    <property type="entry name" value="NAD(P)-bd_dom_sf"/>
</dbReference>
<keyword evidence="3" id="KW-1185">Reference proteome</keyword>
<dbReference type="EMBL" id="CAJPIZ010000694">
    <property type="protein sequence ID" value="CAG2102065.1"/>
    <property type="molecule type" value="Genomic_DNA"/>
</dbReference>
<protein>
    <submittedName>
        <fullName evidence="2">Uncharacterized protein</fullName>
    </submittedName>
</protein>
<evidence type="ECO:0000313" key="2">
    <source>
        <dbReference type="EMBL" id="CAD7621635.1"/>
    </source>
</evidence>
<accession>A0A7R9KGD0</accession>
<dbReference type="PANTHER" id="PTHR43157">
    <property type="entry name" value="PHOSPHATIDYLINOSITOL-GLYCAN BIOSYNTHESIS CLASS F PROTEIN-RELATED"/>
    <property type="match status" value="1"/>
</dbReference>
<dbReference type="GO" id="GO:0016491">
    <property type="term" value="F:oxidoreductase activity"/>
    <property type="evidence" value="ECO:0007669"/>
    <property type="project" value="UniProtKB-KW"/>
</dbReference>
<dbReference type="Proteomes" id="UP000759131">
    <property type="component" value="Unassembled WGS sequence"/>
</dbReference>
<dbReference type="AlphaFoldDB" id="A0A7R9KGD0"/>
<reference evidence="2" key="1">
    <citation type="submission" date="2020-11" db="EMBL/GenBank/DDBJ databases">
        <authorList>
            <person name="Tran Van P."/>
        </authorList>
    </citation>
    <scope>NUCLEOTIDE SEQUENCE</scope>
</reference>
<dbReference type="PANTHER" id="PTHR43157:SF31">
    <property type="entry name" value="PHOSPHATIDYLINOSITOL-GLYCAN BIOSYNTHESIS CLASS F PROTEIN"/>
    <property type="match status" value="1"/>
</dbReference>
<dbReference type="Gene3D" id="3.40.50.720">
    <property type="entry name" value="NAD(P)-binding Rossmann-like Domain"/>
    <property type="match status" value="1"/>
</dbReference>